<comment type="caution">
    <text evidence="1">The sequence shown here is derived from an EMBL/GenBank/DDBJ whole genome shotgun (WGS) entry which is preliminary data.</text>
</comment>
<sequence length="90" mass="9534">MLATPFGVVLQAALHQVCRDLARASCPHLSGPATRSSAYLVTRAQLTSDGRRLLQALPSDPYFLQQWELDANAVQPEHDAPSGPAAAAPA</sequence>
<accession>A0A6N7L0Z7</accession>
<evidence type="ECO:0000313" key="1">
    <source>
        <dbReference type="EMBL" id="MQS17311.1"/>
    </source>
</evidence>
<dbReference type="Proteomes" id="UP000450000">
    <property type="component" value="Unassembled WGS sequence"/>
</dbReference>
<keyword evidence="2" id="KW-1185">Reference proteome</keyword>
<organism evidence="1 2">
    <name type="scientific">Streptomyces kaniharaensis</name>
    <dbReference type="NCBI Taxonomy" id="212423"/>
    <lineage>
        <taxon>Bacteria</taxon>
        <taxon>Bacillati</taxon>
        <taxon>Actinomycetota</taxon>
        <taxon>Actinomycetes</taxon>
        <taxon>Kitasatosporales</taxon>
        <taxon>Streptomycetaceae</taxon>
        <taxon>Streptomyces</taxon>
    </lineage>
</organism>
<name>A0A6N7L0Z7_9ACTN</name>
<protein>
    <submittedName>
        <fullName evidence="1">Uncharacterized protein</fullName>
    </submittedName>
</protein>
<proteinExistence type="predicted"/>
<dbReference type="AlphaFoldDB" id="A0A6N7L0Z7"/>
<reference evidence="1 2" key="1">
    <citation type="submission" date="2019-09" db="EMBL/GenBank/DDBJ databases">
        <title>Genome Sequences of Streptomyces kaniharaensis ATCC 21070.</title>
        <authorList>
            <person name="Zhu W."/>
            <person name="De Crecy-Lagard V."/>
            <person name="Richards N.G."/>
        </authorList>
    </citation>
    <scope>NUCLEOTIDE SEQUENCE [LARGE SCALE GENOMIC DNA]</scope>
    <source>
        <strain evidence="1 2">SF-557</strain>
    </source>
</reference>
<dbReference type="EMBL" id="WBOF01000004">
    <property type="protein sequence ID" value="MQS17311.1"/>
    <property type="molecule type" value="Genomic_DNA"/>
</dbReference>
<gene>
    <name evidence="1" type="ORF">F7Q99_35315</name>
</gene>
<evidence type="ECO:0000313" key="2">
    <source>
        <dbReference type="Proteomes" id="UP000450000"/>
    </source>
</evidence>